<dbReference type="Pfam" id="PF01590">
    <property type="entry name" value="GAF"/>
    <property type="match status" value="1"/>
</dbReference>
<feature type="domain" description="Response regulatory" evidence="17">
    <location>
        <begin position="5"/>
        <end position="121"/>
    </location>
</feature>
<dbReference type="PROSITE" id="PS50110">
    <property type="entry name" value="RESPONSE_REGULATORY"/>
    <property type="match status" value="1"/>
</dbReference>
<dbReference type="NCBIfam" id="TIGR00229">
    <property type="entry name" value="sensory_box"/>
    <property type="match status" value="1"/>
</dbReference>
<dbReference type="CDD" id="cd00130">
    <property type="entry name" value="PAS"/>
    <property type="match status" value="1"/>
</dbReference>
<feature type="coiled-coil region" evidence="14">
    <location>
        <begin position="295"/>
        <end position="325"/>
    </location>
</feature>
<dbReference type="GO" id="GO:0005524">
    <property type="term" value="F:ATP binding"/>
    <property type="evidence" value="ECO:0007669"/>
    <property type="project" value="UniProtKB-KW"/>
</dbReference>
<comment type="catalytic activity">
    <reaction evidence="1">
        <text>ATP + protein L-histidine = ADP + protein N-phospho-L-histidine.</text>
        <dbReference type="EC" id="2.7.13.3"/>
    </reaction>
</comment>
<dbReference type="SUPFAM" id="SSF55785">
    <property type="entry name" value="PYP-like sensor domain (PAS domain)"/>
    <property type="match status" value="1"/>
</dbReference>
<evidence type="ECO:0000256" key="1">
    <source>
        <dbReference type="ARBA" id="ARBA00000085"/>
    </source>
</evidence>
<evidence type="ECO:0000259" key="18">
    <source>
        <dbReference type="PROSITE" id="PS50112"/>
    </source>
</evidence>
<evidence type="ECO:0000259" key="15">
    <source>
        <dbReference type="PROSITE" id="PS50046"/>
    </source>
</evidence>
<feature type="domain" description="Histidine kinase" evidence="16">
    <location>
        <begin position="459"/>
        <end position="678"/>
    </location>
</feature>
<evidence type="ECO:0000259" key="16">
    <source>
        <dbReference type="PROSITE" id="PS50109"/>
    </source>
</evidence>
<dbReference type="InterPro" id="IPR005467">
    <property type="entry name" value="His_kinase_dom"/>
</dbReference>
<dbReference type="SUPFAM" id="SSF52172">
    <property type="entry name" value="CheY-like"/>
    <property type="match status" value="1"/>
</dbReference>
<keyword evidence="5" id="KW-1003">Cell membrane</keyword>
<dbReference type="RefSeq" id="WP_011938409.1">
    <property type="nucleotide sequence ID" value="NC_009483.1"/>
</dbReference>
<dbReference type="GO" id="GO:0000155">
    <property type="term" value="F:phosphorelay sensor kinase activity"/>
    <property type="evidence" value="ECO:0007669"/>
    <property type="project" value="InterPro"/>
</dbReference>
<evidence type="ECO:0000256" key="7">
    <source>
        <dbReference type="ARBA" id="ARBA00022679"/>
    </source>
</evidence>
<dbReference type="InterPro" id="IPR003018">
    <property type="entry name" value="GAF"/>
</dbReference>
<feature type="domain" description="Phytochrome chromophore attachment site" evidence="15">
    <location>
        <begin position="152"/>
        <end position="207"/>
    </location>
</feature>
<dbReference type="InterPro" id="IPR036097">
    <property type="entry name" value="HisK_dim/P_sf"/>
</dbReference>
<dbReference type="Gene3D" id="3.30.450.20">
    <property type="entry name" value="PAS domain"/>
    <property type="match status" value="1"/>
</dbReference>
<dbReference type="InterPro" id="IPR001789">
    <property type="entry name" value="Sig_transdc_resp-reg_receiver"/>
</dbReference>
<dbReference type="AlphaFoldDB" id="A5GE40"/>
<dbReference type="OrthoDB" id="5342753at2"/>
<dbReference type="PANTHER" id="PTHR43547:SF2">
    <property type="entry name" value="HYBRID SIGNAL TRANSDUCTION HISTIDINE KINASE C"/>
    <property type="match status" value="1"/>
</dbReference>
<dbReference type="Gene3D" id="1.10.287.130">
    <property type="match status" value="1"/>
</dbReference>
<dbReference type="PROSITE" id="PS50109">
    <property type="entry name" value="HIS_KIN"/>
    <property type="match status" value="1"/>
</dbReference>
<protein>
    <recommendedName>
        <fullName evidence="4">histidine kinase</fullName>
        <ecNumber evidence="4">2.7.13.3</ecNumber>
    </recommendedName>
</protein>
<dbReference type="PRINTS" id="PR00344">
    <property type="entry name" value="BCTRLSENSOR"/>
</dbReference>
<dbReference type="Gene3D" id="3.40.50.2300">
    <property type="match status" value="1"/>
</dbReference>
<dbReference type="FunFam" id="3.30.565.10:FF:000023">
    <property type="entry name" value="PAS domain-containing sensor histidine kinase"/>
    <property type="match status" value="1"/>
</dbReference>
<dbReference type="SMART" id="SM00387">
    <property type="entry name" value="HATPase_c"/>
    <property type="match status" value="1"/>
</dbReference>
<comment type="subcellular location">
    <subcellularLocation>
        <location evidence="2">Cell membrane</location>
    </subcellularLocation>
</comment>
<dbReference type="Pfam" id="PF00989">
    <property type="entry name" value="PAS"/>
    <property type="match status" value="1"/>
</dbReference>
<evidence type="ECO:0000256" key="8">
    <source>
        <dbReference type="ARBA" id="ARBA00022741"/>
    </source>
</evidence>
<name>A5GE40_GEOUR</name>
<dbReference type="CDD" id="cd00082">
    <property type="entry name" value="HisKA"/>
    <property type="match status" value="1"/>
</dbReference>
<dbReference type="STRING" id="351605.Gura_1496"/>
<keyword evidence="9 19" id="KW-0418">Kinase</keyword>
<dbReference type="GO" id="GO:0006355">
    <property type="term" value="P:regulation of DNA-templated transcription"/>
    <property type="evidence" value="ECO:0007669"/>
    <property type="project" value="InterPro"/>
</dbReference>
<feature type="modified residue" description="4-aspartylphosphate" evidence="13">
    <location>
        <position position="54"/>
    </location>
</feature>
<evidence type="ECO:0000313" key="20">
    <source>
        <dbReference type="Proteomes" id="UP000006695"/>
    </source>
</evidence>
<dbReference type="SMART" id="SM00388">
    <property type="entry name" value="HisKA"/>
    <property type="match status" value="1"/>
</dbReference>
<dbReference type="GO" id="GO:0005886">
    <property type="term" value="C:plasma membrane"/>
    <property type="evidence" value="ECO:0007669"/>
    <property type="project" value="UniProtKB-SubCell"/>
</dbReference>
<proteinExistence type="inferred from homology"/>
<dbReference type="InterPro" id="IPR000014">
    <property type="entry name" value="PAS"/>
</dbReference>
<evidence type="ECO:0000256" key="2">
    <source>
        <dbReference type="ARBA" id="ARBA00004236"/>
    </source>
</evidence>
<evidence type="ECO:0000256" key="11">
    <source>
        <dbReference type="ARBA" id="ARBA00023012"/>
    </source>
</evidence>
<keyword evidence="14" id="KW-0175">Coiled coil</keyword>
<dbReference type="Gene3D" id="3.30.450.40">
    <property type="match status" value="1"/>
</dbReference>
<dbReference type="InterPro" id="IPR016132">
    <property type="entry name" value="Phyto_chromo_attachment"/>
</dbReference>
<dbReference type="InterPro" id="IPR013767">
    <property type="entry name" value="PAS_fold"/>
</dbReference>
<dbReference type="Pfam" id="PF00072">
    <property type="entry name" value="Response_reg"/>
    <property type="match status" value="1"/>
</dbReference>
<keyword evidence="8" id="KW-0547">Nucleotide-binding</keyword>
<dbReference type="Pfam" id="PF02518">
    <property type="entry name" value="HATPase_c"/>
    <property type="match status" value="1"/>
</dbReference>
<dbReference type="KEGG" id="gur:Gura_1496"/>
<dbReference type="InterPro" id="IPR003594">
    <property type="entry name" value="HATPase_dom"/>
</dbReference>
<dbReference type="Pfam" id="PF00512">
    <property type="entry name" value="HisKA"/>
    <property type="match status" value="1"/>
</dbReference>
<dbReference type="SMART" id="SM00448">
    <property type="entry name" value="REC"/>
    <property type="match status" value="1"/>
</dbReference>
<dbReference type="InterPro" id="IPR035965">
    <property type="entry name" value="PAS-like_dom_sf"/>
</dbReference>
<dbReference type="HOGENOM" id="CLU_405317_0_0_7"/>
<dbReference type="InterPro" id="IPR004358">
    <property type="entry name" value="Sig_transdc_His_kin-like_C"/>
</dbReference>
<dbReference type="PROSITE" id="PS50112">
    <property type="entry name" value="PAS"/>
    <property type="match status" value="1"/>
</dbReference>
<evidence type="ECO:0000256" key="6">
    <source>
        <dbReference type="ARBA" id="ARBA00022553"/>
    </source>
</evidence>
<reference evidence="19 20" key="1">
    <citation type="submission" date="2007-05" db="EMBL/GenBank/DDBJ databases">
        <title>Complete sequence of Geobacter uraniireducens Rf4.</title>
        <authorList>
            <consortium name="US DOE Joint Genome Institute"/>
            <person name="Copeland A."/>
            <person name="Lucas S."/>
            <person name="Lapidus A."/>
            <person name="Barry K."/>
            <person name="Detter J.C."/>
            <person name="Glavina del Rio T."/>
            <person name="Hammon N."/>
            <person name="Israni S."/>
            <person name="Dalin E."/>
            <person name="Tice H."/>
            <person name="Pitluck S."/>
            <person name="Chertkov O."/>
            <person name="Brettin T."/>
            <person name="Bruce D."/>
            <person name="Han C."/>
            <person name="Schmutz J."/>
            <person name="Larimer F."/>
            <person name="Land M."/>
            <person name="Hauser L."/>
            <person name="Kyrpides N."/>
            <person name="Mikhailova N."/>
            <person name="Shelobolina E."/>
            <person name="Aklujkar M."/>
            <person name="Lovley D."/>
            <person name="Richardson P."/>
        </authorList>
    </citation>
    <scope>NUCLEOTIDE SEQUENCE [LARGE SCALE GENOMIC DNA]</scope>
    <source>
        <strain evidence="19 20">Rf4</strain>
    </source>
</reference>
<accession>A5GE40</accession>
<evidence type="ECO:0000256" key="5">
    <source>
        <dbReference type="ARBA" id="ARBA00022475"/>
    </source>
</evidence>
<dbReference type="EMBL" id="CP000698">
    <property type="protein sequence ID" value="ABQ25695.1"/>
    <property type="molecule type" value="Genomic_DNA"/>
</dbReference>
<dbReference type="SUPFAM" id="SSF55781">
    <property type="entry name" value="GAF domain-like"/>
    <property type="match status" value="1"/>
</dbReference>
<evidence type="ECO:0000256" key="14">
    <source>
        <dbReference type="SAM" id="Coils"/>
    </source>
</evidence>
<dbReference type="SUPFAM" id="SSF55874">
    <property type="entry name" value="ATPase domain of HSP90 chaperone/DNA topoisomerase II/histidine kinase"/>
    <property type="match status" value="1"/>
</dbReference>
<dbReference type="Proteomes" id="UP000006695">
    <property type="component" value="Chromosome"/>
</dbReference>
<comment type="similarity">
    <text evidence="3">In the N-terminal section; belongs to the phytochrome family.</text>
</comment>
<keyword evidence="6 13" id="KW-0597">Phosphoprotein</keyword>
<keyword evidence="10" id="KW-0067">ATP-binding</keyword>
<keyword evidence="7 19" id="KW-0808">Transferase</keyword>
<evidence type="ECO:0000256" key="13">
    <source>
        <dbReference type="PROSITE-ProRule" id="PRU00169"/>
    </source>
</evidence>
<evidence type="ECO:0000256" key="10">
    <source>
        <dbReference type="ARBA" id="ARBA00022840"/>
    </source>
</evidence>
<feature type="domain" description="PAS" evidence="18">
    <location>
        <begin position="318"/>
        <end position="373"/>
    </location>
</feature>
<keyword evidence="20" id="KW-1185">Reference proteome</keyword>
<sequence length="679" mass="76517">MKANKILIVDDQKFALQMLRDTLAPLHYVIEEATNGASAVSKAQEFMPDIILMDLVMPEMDGVEACRRIKQDMHTATIPVIVITASKEKDNLLAAFAAGIDDYITKPFSDKELLARIRANLFKREAIAMMELKNKDAETVLDISQTITSTLDTREILQIIVKKIADHIEVKRCSIVKFSEEGYGFVLASSDNPSAKGIRIELSRYPELLEVIRSRKALVIRDAKHHPLLDDVKKYISDIDLDTILVVPILSQNEIIGSLMVRTTNDRNSFSSRELRFCQLVADASANAIKNASQFKKVLEESDELREIKEKLEKELAEKAVYESLFEHASEGLMVLNARGEPVYVNRSALDILGYQRDQMLKMTLTDFLAEESFQVGMENHMNFFLGRNFRNKYDLLFKTKCGEKRCVAVSVSNYRLEGNYAILTFMDVTEERRAQHQLAEANERLKGVNHLKSEFIYTATNDLRLPVAVIHSNCSQLRDSDTNNLTEMQREHLDSAIDSCDRLMDLIEELLDNSNFDSSELELSCEDKNIMESIQEVYTVLAPFAWQHGLQMSVEPLQDNISAFFDSKKIQCVLTNLIGNAIKFTPSGGKIGISVSVCDEELLVSVTDTGEGIPENYITRIFNEFYHLKSTNSSAKKGSGLGLAICKRIVDAHSGRMWVDSTLNHGSTFSFALPLSRS</sequence>
<evidence type="ECO:0000259" key="17">
    <source>
        <dbReference type="PROSITE" id="PS50110"/>
    </source>
</evidence>
<keyword evidence="12" id="KW-0472">Membrane</keyword>
<evidence type="ECO:0000256" key="4">
    <source>
        <dbReference type="ARBA" id="ARBA00012438"/>
    </source>
</evidence>
<evidence type="ECO:0000256" key="12">
    <source>
        <dbReference type="ARBA" id="ARBA00023136"/>
    </source>
</evidence>
<evidence type="ECO:0000256" key="9">
    <source>
        <dbReference type="ARBA" id="ARBA00022777"/>
    </source>
</evidence>
<dbReference type="PROSITE" id="PS50046">
    <property type="entry name" value="PHYTOCHROME_2"/>
    <property type="match status" value="1"/>
</dbReference>
<evidence type="ECO:0000256" key="3">
    <source>
        <dbReference type="ARBA" id="ARBA00006402"/>
    </source>
</evidence>
<keyword evidence="11" id="KW-0902">Two-component regulatory system</keyword>
<dbReference type="SUPFAM" id="SSF47384">
    <property type="entry name" value="Homodimeric domain of signal transducing histidine kinase"/>
    <property type="match status" value="1"/>
</dbReference>
<gene>
    <name evidence="19" type="ordered locus">Gura_1496</name>
</gene>
<dbReference type="EC" id="2.7.13.3" evidence="4"/>
<organism evidence="19 20">
    <name type="scientific">Geotalea uraniireducens (strain Rf4)</name>
    <name type="common">Geobacter uraniireducens</name>
    <dbReference type="NCBI Taxonomy" id="351605"/>
    <lineage>
        <taxon>Bacteria</taxon>
        <taxon>Pseudomonadati</taxon>
        <taxon>Thermodesulfobacteriota</taxon>
        <taxon>Desulfuromonadia</taxon>
        <taxon>Geobacterales</taxon>
        <taxon>Geobacteraceae</taxon>
        <taxon>Geotalea</taxon>
    </lineage>
</organism>
<dbReference type="InterPro" id="IPR029016">
    <property type="entry name" value="GAF-like_dom_sf"/>
</dbReference>
<dbReference type="InterPro" id="IPR036890">
    <property type="entry name" value="HATPase_C_sf"/>
</dbReference>
<dbReference type="SMART" id="SM00065">
    <property type="entry name" value="GAF"/>
    <property type="match status" value="1"/>
</dbReference>
<dbReference type="SMART" id="SM00091">
    <property type="entry name" value="PAS"/>
    <property type="match status" value="1"/>
</dbReference>
<dbReference type="Gene3D" id="3.30.565.10">
    <property type="entry name" value="Histidine kinase-like ATPase, C-terminal domain"/>
    <property type="match status" value="1"/>
</dbReference>
<dbReference type="PANTHER" id="PTHR43547">
    <property type="entry name" value="TWO-COMPONENT HISTIDINE KINASE"/>
    <property type="match status" value="1"/>
</dbReference>
<dbReference type="InterPro" id="IPR003661">
    <property type="entry name" value="HisK_dim/P_dom"/>
</dbReference>
<dbReference type="InterPro" id="IPR011006">
    <property type="entry name" value="CheY-like_superfamily"/>
</dbReference>
<evidence type="ECO:0000313" key="19">
    <source>
        <dbReference type="EMBL" id="ABQ25695.1"/>
    </source>
</evidence>